<keyword evidence="1" id="KW-0472">Membrane</keyword>
<keyword evidence="1" id="KW-0812">Transmembrane</keyword>
<keyword evidence="3" id="KW-1185">Reference proteome</keyword>
<keyword evidence="1" id="KW-1133">Transmembrane helix</keyword>
<dbReference type="RefSeq" id="WP_160131568.1">
    <property type="nucleotide sequence ID" value="NZ_CP019288.1"/>
</dbReference>
<sequence>MNNSQSIYTLLKLLITVLVVGLFVGKIAAYYYPLHSLPNEWIYAGIFVGLPTGIVISIAIFLLLKINNHQSITF</sequence>
<feature type="transmembrane region" description="Helical" evidence="1">
    <location>
        <begin position="7"/>
        <end position="29"/>
    </location>
</feature>
<accession>A0A7L4ZRF9</accession>
<feature type="transmembrane region" description="Helical" evidence="1">
    <location>
        <begin position="41"/>
        <end position="64"/>
    </location>
</feature>
<organism evidence="2 3">
    <name type="scientific">Kordia antarctica</name>
    <dbReference type="NCBI Taxonomy" id="1218801"/>
    <lineage>
        <taxon>Bacteria</taxon>
        <taxon>Pseudomonadati</taxon>
        <taxon>Bacteroidota</taxon>
        <taxon>Flavobacteriia</taxon>
        <taxon>Flavobacteriales</taxon>
        <taxon>Flavobacteriaceae</taxon>
        <taxon>Kordia</taxon>
    </lineage>
</organism>
<evidence type="ECO:0000313" key="2">
    <source>
        <dbReference type="EMBL" id="QHI39060.1"/>
    </source>
</evidence>
<dbReference type="EMBL" id="CP019288">
    <property type="protein sequence ID" value="QHI39060.1"/>
    <property type="molecule type" value="Genomic_DNA"/>
</dbReference>
<evidence type="ECO:0000313" key="3">
    <source>
        <dbReference type="Proteomes" id="UP000464657"/>
    </source>
</evidence>
<evidence type="ECO:0000256" key="1">
    <source>
        <dbReference type="SAM" id="Phobius"/>
    </source>
</evidence>
<protein>
    <submittedName>
        <fullName evidence="2">Uncharacterized protein</fullName>
    </submittedName>
</protein>
<gene>
    <name evidence="2" type="ORF">IMCC3317_44610</name>
</gene>
<proteinExistence type="predicted"/>
<reference evidence="2 3" key="1">
    <citation type="journal article" date="2013" name="Int. J. Syst. Evol. Microbiol.">
        <title>Kordia antarctica sp. nov., isolated from Antarctic seawater.</title>
        <authorList>
            <person name="Baek K."/>
            <person name="Choi A."/>
            <person name="Kang I."/>
            <person name="Lee K."/>
            <person name="Cho J.C."/>
        </authorList>
    </citation>
    <scope>NUCLEOTIDE SEQUENCE [LARGE SCALE GENOMIC DNA]</scope>
    <source>
        <strain evidence="2 3">IMCC3317</strain>
    </source>
</reference>
<dbReference type="KEGG" id="kan:IMCC3317_44610"/>
<dbReference type="AlphaFoldDB" id="A0A7L4ZRF9"/>
<dbReference type="Proteomes" id="UP000464657">
    <property type="component" value="Chromosome"/>
</dbReference>
<name>A0A7L4ZRF9_9FLAO</name>